<dbReference type="PROSITE" id="PS51118">
    <property type="entry name" value="HTH_HXLR"/>
    <property type="match status" value="1"/>
</dbReference>
<evidence type="ECO:0000313" key="6">
    <source>
        <dbReference type="Proteomes" id="UP000244898"/>
    </source>
</evidence>
<keyword evidence="2" id="KW-0238">DNA-binding</keyword>
<dbReference type="PANTHER" id="PTHR33204">
    <property type="entry name" value="TRANSCRIPTIONAL REGULATOR, MARR FAMILY"/>
    <property type="match status" value="1"/>
</dbReference>
<dbReference type="GO" id="GO:0003677">
    <property type="term" value="F:DNA binding"/>
    <property type="evidence" value="ECO:0007669"/>
    <property type="project" value="UniProtKB-KW"/>
</dbReference>
<keyword evidence="1" id="KW-0805">Transcription regulation</keyword>
<protein>
    <submittedName>
        <fullName evidence="5">Putative HTH-type transcriptional regulator YybR</fullName>
    </submittedName>
</protein>
<dbReference type="AlphaFoldDB" id="A0A2R8C7V1"/>
<evidence type="ECO:0000313" key="5">
    <source>
        <dbReference type="EMBL" id="SPJ28514.1"/>
    </source>
</evidence>
<dbReference type="EMBL" id="ONZG01000004">
    <property type="protein sequence ID" value="SPJ28514.1"/>
    <property type="molecule type" value="Genomic_DNA"/>
</dbReference>
<evidence type="ECO:0000256" key="2">
    <source>
        <dbReference type="ARBA" id="ARBA00023125"/>
    </source>
</evidence>
<dbReference type="GO" id="GO:0006355">
    <property type="term" value="P:regulation of DNA-templated transcription"/>
    <property type="evidence" value="ECO:0007669"/>
    <property type="project" value="UniProtKB-ARBA"/>
</dbReference>
<dbReference type="InterPro" id="IPR036390">
    <property type="entry name" value="WH_DNA-bd_sf"/>
</dbReference>
<dbReference type="RefSeq" id="WP_108786990.1">
    <property type="nucleotide sequence ID" value="NZ_ONZG01000004.1"/>
</dbReference>
<organism evidence="5 6">
    <name type="scientific">Falsiruegeria mediterranea M17</name>
    <dbReference type="NCBI Taxonomy" id="1200281"/>
    <lineage>
        <taxon>Bacteria</taxon>
        <taxon>Pseudomonadati</taxon>
        <taxon>Pseudomonadota</taxon>
        <taxon>Alphaproteobacteria</taxon>
        <taxon>Rhodobacterales</taxon>
        <taxon>Roseobacteraceae</taxon>
        <taxon>Falsiruegeria</taxon>
    </lineage>
</organism>
<proteinExistence type="predicted"/>
<evidence type="ECO:0000256" key="3">
    <source>
        <dbReference type="ARBA" id="ARBA00023163"/>
    </source>
</evidence>
<keyword evidence="3" id="KW-0804">Transcription</keyword>
<evidence type="ECO:0000259" key="4">
    <source>
        <dbReference type="PROSITE" id="PS51118"/>
    </source>
</evidence>
<dbReference type="Pfam" id="PF01638">
    <property type="entry name" value="HxlR"/>
    <property type="match status" value="1"/>
</dbReference>
<keyword evidence="6" id="KW-1185">Reference proteome</keyword>
<dbReference type="SUPFAM" id="SSF46785">
    <property type="entry name" value="Winged helix' DNA-binding domain"/>
    <property type="match status" value="1"/>
</dbReference>
<sequence length="115" mass="13352">MKHEELEHHCQIEALITAISGRWKLLIIYWLAQGSCRFNQLQRNLGRITHRTLTRQLTELQEAGFVLRKDFKSIPPHVEYSLTELGQSLIPLLREMHDWAAQNADKLPPPSGFPK</sequence>
<dbReference type="Gene3D" id="1.10.10.10">
    <property type="entry name" value="Winged helix-like DNA-binding domain superfamily/Winged helix DNA-binding domain"/>
    <property type="match status" value="1"/>
</dbReference>
<gene>
    <name evidence="5" type="primary">yybR_1</name>
    <name evidence="5" type="ORF">TRM7615_02014</name>
</gene>
<dbReference type="Proteomes" id="UP000244898">
    <property type="component" value="Unassembled WGS sequence"/>
</dbReference>
<dbReference type="InterPro" id="IPR036388">
    <property type="entry name" value="WH-like_DNA-bd_sf"/>
</dbReference>
<feature type="domain" description="HTH hxlR-type" evidence="4">
    <location>
        <begin position="10"/>
        <end position="108"/>
    </location>
</feature>
<accession>A0A2R8C7V1</accession>
<name>A0A2R8C7V1_9RHOB</name>
<dbReference type="InterPro" id="IPR011991">
    <property type="entry name" value="ArsR-like_HTH"/>
</dbReference>
<dbReference type="InterPro" id="IPR002577">
    <property type="entry name" value="HTH_HxlR"/>
</dbReference>
<dbReference type="OrthoDB" id="9800350at2"/>
<dbReference type="CDD" id="cd00090">
    <property type="entry name" value="HTH_ARSR"/>
    <property type="match status" value="1"/>
</dbReference>
<dbReference type="PANTHER" id="PTHR33204:SF29">
    <property type="entry name" value="TRANSCRIPTIONAL REGULATOR"/>
    <property type="match status" value="1"/>
</dbReference>
<evidence type="ECO:0000256" key="1">
    <source>
        <dbReference type="ARBA" id="ARBA00023015"/>
    </source>
</evidence>
<reference evidence="6" key="1">
    <citation type="submission" date="2018-03" db="EMBL/GenBank/DDBJ databases">
        <authorList>
            <person name="Rodrigo-Torres L."/>
            <person name="Arahal R. D."/>
            <person name="Lucena T."/>
        </authorList>
    </citation>
    <scope>NUCLEOTIDE SEQUENCE [LARGE SCALE GENOMIC DNA]</scope>
    <source>
        <strain evidence="6">CECT 7615</strain>
    </source>
</reference>